<protein>
    <recommendedName>
        <fullName evidence="3">FHA domain-containing protein</fullName>
    </recommendedName>
</protein>
<proteinExistence type="predicted"/>
<dbReference type="CDD" id="cd00060">
    <property type="entry name" value="FHA"/>
    <property type="match status" value="1"/>
</dbReference>
<dbReference type="PROSITE" id="PS50006">
    <property type="entry name" value="FHA_DOMAIN"/>
    <property type="match status" value="1"/>
</dbReference>
<evidence type="ECO:0000313" key="4">
    <source>
        <dbReference type="EMBL" id="BEH01520.1"/>
    </source>
</evidence>
<evidence type="ECO:0000259" key="3">
    <source>
        <dbReference type="PROSITE" id="PS50006"/>
    </source>
</evidence>
<sequence length="339" mass="35193">MCHTVAAADAFFCETCGYDFLTGALPRGLDRPSGQAAAEPADNTAVSPEPVGNTASAEPAGNTASAEPAGNTAASAESAGDTMSSAEPEEPPAPPVPGYFDLGDAPSHADLDNPLVVESAAPAAPVQQAPDPAIGEALDLGDPGADVPSPESLRPISVDPRPPQGTYQPAASPSPAPQPPASTQPAPPPAQPVAAPASSSVPPTQTGPARWVAEIWIDPEWYRLQQAPEQLPSPGQPIITGLRKPRMVIGRTSGKTHPDLDCLTDTGVSRQQAALTTDGIRWFVEDLGSSNGTYVGRVDQPLPIEPIARRTELGYHDRIYVGSWTRIVVRPALAQETEL</sequence>
<evidence type="ECO:0000256" key="2">
    <source>
        <dbReference type="SAM" id="MobiDB-lite"/>
    </source>
</evidence>
<organism evidence="4 5">
    <name type="scientific">Brooklawnia propionicigenes</name>
    <dbReference type="NCBI Taxonomy" id="3041175"/>
    <lineage>
        <taxon>Bacteria</taxon>
        <taxon>Bacillati</taxon>
        <taxon>Actinomycetota</taxon>
        <taxon>Actinomycetes</taxon>
        <taxon>Propionibacteriales</taxon>
        <taxon>Propionibacteriaceae</taxon>
        <taxon>Brooklawnia</taxon>
    </lineage>
</organism>
<dbReference type="InterPro" id="IPR000253">
    <property type="entry name" value="FHA_dom"/>
</dbReference>
<dbReference type="Pfam" id="PF00498">
    <property type="entry name" value="FHA"/>
    <property type="match status" value="1"/>
</dbReference>
<dbReference type="SMART" id="SM00240">
    <property type="entry name" value="FHA"/>
    <property type="match status" value="1"/>
</dbReference>
<evidence type="ECO:0000256" key="1">
    <source>
        <dbReference type="ARBA" id="ARBA00022553"/>
    </source>
</evidence>
<dbReference type="InterPro" id="IPR008984">
    <property type="entry name" value="SMAD_FHA_dom_sf"/>
</dbReference>
<accession>A0AAN0KAS6</accession>
<dbReference type="Gene3D" id="2.60.200.20">
    <property type="match status" value="1"/>
</dbReference>
<reference evidence="4" key="1">
    <citation type="journal article" date="2024" name="Int. J. Syst. Evol. Microbiol.">
        <title>Brooklawnia propionicigenes sp. nov., a facultatively anaerobic, propionate-producing bacterium isolated from a methanogenic reactor treating waste from cattle farms.</title>
        <authorList>
            <person name="Akita Y."/>
            <person name="Ueki A."/>
            <person name="Tonouchi A."/>
            <person name="Sugawara Y."/>
            <person name="Honma S."/>
            <person name="Kaku N."/>
            <person name="Ueki K."/>
        </authorList>
    </citation>
    <scope>NUCLEOTIDE SEQUENCE</scope>
    <source>
        <strain evidence="4">SH051</strain>
    </source>
</reference>
<keyword evidence="1" id="KW-0597">Phosphoprotein</keyword>
<dbReference type="Proteomes" id="UP001431656">
    <property type="component" value="Chromosome"/>
</dbReference>
<dbReference type="SUPFAM" id="SSF49879">
    <property type="entry name" value="SMAD/FHA domain"/>
    <property type="match status" value="1"/>
</dbReference>
<dbReference type="EMBL" id="AP028056">
    <property type="protein sequence ID" value="BEH01520.1"/>
    <property type="molecule type" value="Genomic_DNA"/>
</dbReference>
<dbReference type="KEGG" id="broo:brsh051_08010"/>
<gene>
    <name evidence="4" type="ORF">brsh051_08010</name>
</gene>
<keyword evidence="5" id="KW-1185">Reference proteome</keyword>
<feature type="compositionally biased region" description="Pro residues" evidence="2">
    <location>
        <begin position="172"/>
        <end position="191"/>
    </location>
</feature>
<feature type="region of interest" description="Disordered" evidence="2">
    <location>
        <begin position="133"/>
        <end position="206"/>
    </location>
</feature>
<dbReference type="AlphaFoldDB" id="A0AAN0KAS6"/>
<feature type="compositionally biased region" description="Low complexity" evidence="2">
    <location>
        <begin position="192"/>
        <end position="204"/>
    </location>
</feature>
<feature type="domain" description="FHA" evidence="3">
    <location>
        <begin position="247"/>
        <end position="300"/>
    </location>
</feature>
<evidence type="ECO:0000313" key="5">
    <source>
        <dbReference type="Proteomes" id="UP001431656"/>
    </source>
</evidence>
<name>A0AAN0KAS6_9ACTN</name>
<dbReference type="RefSeq" id="WP_286267800.1">
    <property type="nucleotide sequence ID" value="NZ_AP028056.1"/>
</dbReference>
<feature type="region of interest" description="Disordered" evidence="2">
    <location>
        <begin position="30"/>
        <end position="111"/>
    </location>
</feature>